<dbReference type="PROSITE" id="PS00122">
    <property type="entry name" value="CARBOXYLESTERASE_B_1"/>
    <property type="match status" value="1"/>
</dbReference>
<proteinExistence type="inferred from homology"/>
<sequence>MQAFKIMAGKMLAGAVIALLLPAAAPAQPTVQLNSGGIRGAEKGMVDEFLGIPYAQAPVGALRWHDPLPAKAWQGVRDATNAPPACYQGPPGKFGPFTSEFLIQGPVSEDCLYLNVWKPHRADGKLPVLVYIHGGGFGSGSGTIPIYEGGGLASRGAVVVTINYRLGVFGFLAHPDLTKESALRSSGNYSLLDMIEALKWVRANIAQFGGDPANVTIAGQSAGSAAVNDLIMSPLAEGLFQRAVAQSGSGMGIHMPSLAEAEATGVKFAEKMGAKSLAELRAVPADALQQAANVPPPTPGAKPARPTIVFTPNLDAIIVAGDPEDPTAPVASKVPLLTGFNADEGTLFGNSDLTAADFAALVHERYGQSADRLLAVYPHATDAEARASYKILAQDRYMAGLVLWAQTRAAASGQSVYVYLYDHPYPASSDGQNFGAFHTAEVPYVMGALDKGGRIFTDRDRAVSGTLQAHWLAFMKKGDPTLPGNAWSRAVAGAPLVMGLGDTTGPRLGVSSEARFEAFKDYVSSGGKLSLF</sequence>
<evidence type="ECO:0000256" key="3">
    <source>
        <dbReference type="RuleBase" id="RU361235"/>
    </source>
</evidence>
<dbReference type="PANTHER" id="PTHR43918">
    <property type="entry name" value="ACETYLCHOLINESTERASE"/>
    <property type="match status" value="1"/>
</dbReference>
<feature type="signal peptide" evidence="3">
    <location>
        <begin position="1"/>
        <end position="27"/>
    </location>
</feature>
<comment type="caution">
    <text evidence="5">The sequence shown here is derived from an EMBL/GenBank/DDBJ whole genome shotgun (WGS) entry which is preliminary data.</text>
</comment>
<evidence type="ECO:0000313" key="6">
    <source>
        <dbReference type="Proteomes" id="UP000539175"/>
    </source>
</evidence>
<dbReference type="SUPFAM" id="SSF53474">
    <property type="entry name" value="alpha/beta-Hydrolases"/>
    <property type="match status" value="1"/>
</dbReference>
<dbReference type="RefSeq" id="WP_246463347.1">
    <property type="nucleotide sequence ID" value="NZ_JACIIZ010000017.1"/>
</dbReference>
<dbReference type="InterPro" id="IPR002018">
    <property type="entry name" value="CarbesteraseB"/>
</dbReference>
<keyword evidence="2 3" id="KW-0378">Hydrolase</keyword>
<protein>
    <recommendedName>
        <fullName evidence="3">Carboxylic ester hydrolase</fullName>
        <ecNumber evidence="3">3.1.1.-</ecNumber>
    </recommendedName>
</protein>
<evidence type="ECO:0000256" key="2">
    <source>
        <dbReference type="ARBA" id="ARBA00022801"/>
    </source>
</evidence>
<dbReference type="EMBL" id="JACIIZ010000017">
    <property type="protein sequence ID" value="MBB6254373.1"/>
    <property type="molecule type" value="Genomic_DNA"/>
</dbReference>
<dbReference type="AlphaFoldDB" id="A0A7X0B264"/>
<organism evidence="5 6">
    <name type="scientific">Nitrospirillum iridis</name>
    <dbReference type="NCBI Taxonomy" id="765888"/>
    <lineage>
        <taxon>Bacteria</taxon>
        <taxon>Pseudomonadati</taxon>
        <taxon>Pseudomonadota</taxon>
        <taxon>Alphaproteobacteria</taxon>
        <taxon>Rhodospirillales</taxon>
        <taxon>Azospirillaceae</taxon>
        <taxon>Nitrospirillum</taxon>
    </lineage>
</organism>
<evidence type="ECO:0000256" key="1">
    <source>
        <dbReference type="ARBA" id="ARBA00005964"/>
    </source>
</evidence>
<dbReference type="Gene3D" id="3.40.50.1820">
    <property type="entry name" value="alpha/beta hydrolase"/>
    <property type="match status" value="1"/>
</dbReference>
<dbReference type="GO" id="GO:0052689">
    <property type="term" value="F:carboxylic ester hydrolase activity"/>
    <property type="evidence" value="ECO:0007669"/>
    <property type="project" value="TreeGrafter"/>
</dbReference>
<evidence type="ECO:0000313" key="5">
    <source>
        <dbReference type="EMBL" id="MBB6254373.1"/>
    </source>
</evidence>
<comment type="similarity">
    <text evidence="1 3">Belongs to the type-B carboxylesterase/lipase family.</text>
</comment>
<dbReference type="Pfam" id="PF00135">
    <property type="entry name" value="COesterase"/>
    <property type="match status" value="1"/>
</dbReference>
<keyword evidence="6" id="KW-1185">Reference proteome</keyword>
<evidence type="ECO:0000259" key="4">
    <source>
        <dbReference type="Pfam" id="PF00135"/>
    </source>
</evidence>
<name>A0A7X0B264_9PROT</name>
<reference evidence="5 6" key="1">
    <citation type="submission" date="2020-08" db="EMBL/GenBank/DDBJ databases">
        <title>Genomic Encyclopedia of Type Strains, Phase IV (KMG-IV): sequencing the most valuable type-strain genomes for metagenomic binning, comparative biology and taxonomic classification.</title>
        <authorList>
            <person name="Goeker M."/>
        </authorList>
    </citation>
    <scope>NUCLEOTIDE SEQUENCE [LARGE SCALE GENOMIC DNA]</scope>
    <source>
        <strain evidence="5 6">DSM 22198</strain>
    </source>
</reference>
<feature type="domain" description="Carboxylesterase type B" evidence="4">
    <location>
        <begin position="28"/>
        <end position="491"/>
    </location>
</feature>
<gene>
    <name evidence="5" type="ORF">FHS74_004962</name>
</gene>
<dbReference type="InterPro" id="IPR029058">
    <property type="entry name" value="AB_hydrolase_fold"/>
</dbReference>
<dbReference type="Proteomes" id="UP000539175">
    <property type="component" value="Unassembled WGS sequence"/>
</dbReference>
<accession>A0A7X0B264</accession>
<keyword evidence="3" id="KW-0732">Signal</keyword>
<dbReference type="PROSITE" id="PS00941">
    <property type="entry name" value="CARBOXYLESTERASE_B_2"/>
    <property type="match status" value="1"/>
</dbReference>
<dbReference type="InterPro" id="IPR019819">
    <property type="entry name" value="Carboxylesterase_B_CS"/>
</dbReference>
<dbReference type="InterPro" id="IPR019826">
    <property type="entry name" value="Carboxylesterase_B_AS"/>
</dbReference>
<feature type="chain" id="PRO_5031595464" description="Carboxylic ester hydrolase" evidence="3">
    <location>
        <begin position="28"/>
        <end position="532"/>
    </location>
</feature>
<dbReference type="PANTHER" id="PTHR43918:SF4">
    <property type="entry name" value="CARBOXYLIC ESTER HYDROLASE"/>
    <property type="match status" value="1"/>
</dbReference>
<dbReference type="InterPro" id="IPR050654">
    <property type="entry name" value="AChE-related_enzymes"/>
</dbReference>
<dbReference type="EC" id="3.1.1.-" evidence="3"/>